<dbReference type="PANTHER" id="PTHR21016:SF26">
    <property type="entry name" value="TM2 DOMAIN-CONTAINING PROTEIN DDB_G0287015"/>
    <property type="match status" value="1"/>
</dbReference>
<comment type="caution">
    <text evidence="9">The sequence shown here is derived from an EMBL/GenBank/DDBJ whole genome shotgun (WGS) entry which is preliminary data.</text>
</comment>
<keyword evidence="3 7" id="KW-0812">Transmembrane</keyword>
<evidence type="ECO:0000256" key="2">
    <source>
        <dbReference type="ARBA" id="ARBA00008284"/>
    </source>
</evidence>
<protein>
    <recommendedName>
        <fullName evidence="8">TM2 domain-containing protein</fullName>
    </recommendedName>
</protein>
<dbReference type="AlphaFoldDB" id="A0AAN7TUH0"/>
<keyword evidence="10" id="KW-1185">Reference proteome</keyword>
<evidence type="ECO:0000256" key="4">
    <source>
        <dbReference type="ARBA" id="ARBA00022989"/>
    </source>
</evidence>
<gene>
    <name evidence="9" type="ORF">RB653_000011</name>
</gene>
<feature type="transmembrane region" description="Helical" evidence="7">
    <location>
        <begin position="39"/>
        <end position="60"/>
    </location>
</feature>
<evidence type="ECO:0000313" key="10">
    <source>
        <dbReference type="Proteomes" id="UP001344447"/>
    </source>
</evidence>
<reference evidence="9 10" key="1">
    <citation type="submission" date="2023-11" db="EMBL/GenBank/DDBJ databases">
        <title>Dfirmibasis_genome.</title>
        <authorList>
            <person name="Edelbroek B."/>
            <person name="Kjellin J."/>
            <person name="Jerlstrom-Hultqvist J."/>
            <person name="Soderbom F."/>
        </authorList>
    </citation>
    <scope>NUCLEOTIDE SEQUENCE [LARGE SCALE GENOMIC DNA]</scope>
    <source>
        <strain evidence="9 10">TNS-C-14</strain>
    </source>
</reference>
<dbReference type="Pfam" id="PF05154">
    <property type="entry name" value="TM2"/>
    <property type="match status" value="1"/>
</dbReference>
<feature type="transmembrane region" description="Helical" evidence="7">
    <location>
        <begin position="12"/>
        <end position="33"/>
    </location>
</feature>
<comment type="subcellular location">
    <subcellularLocation>
        <location evidence="1">Membrane</location>
        <topology evidence="1">Multi-pass membrane protein</topology>
    </subcellularLocation>
</comment>
<evidence type="ECO:0000313" key="9">
    <source>
        <dbReference type="EMBL" id="KAK5579999.1"/>
    </source>
</evidence>
<keyword evidence="5 7" id="KW-0472">Membrane</keyword>
<feature type="region of interest" description="Disordered" evidence="6">
    <location>
        <begin position="107"/>
        <end position="138"/>
    </location>
</feature>
<dbReference type="InterPro" id="IPR007829">
    <property type="entry name" value="TM2"/>
</dbReference>
<dbReference type="Proteomes" id="UP001344447">
    <property type="component" value="Unassembled WGS sequence"/>
</dbReference>
<dbReference type="PANTHER" id="PTHR21016">
    <property type="entry name" value="BETA-AMYLOID BINDING PROTEIN-RELATED"/>
    <property type="match status" value="1"/>
</dbReference>
<comment type="similarity">
    <text evidence="2">Belongs to the TM2 family.</text>
</comment>
<evidence type="ECO:0000256" key="7">
    <source>
        <dbReference type="SAM" id="Phobius"/>
    </source>
</evidence>
<evidence type="ECO:0000256" key="3">
    <source>
        <dbReference type="ARBA" id="ARBA00022692"/>
    </source>
</evidence>
<evidence type="ECO:0000256" key="5">
    <source>
        <dbReference type="ARBA" id="ARBA00023136"/>
    </source>
</evidence>
<keyword evidence="4 7" id="KW-1133">Transmembrane helix</keyword>
<evidence type="ECO:0000259" key="8">
    <source>
        <dbReference type="Pfam" id="PF05154"/>
    </source>
</evidence>
<dbReference type="InterPro" id="IPR050932">
    <property type="entry name" value="TM2D1-3-like"/>
</dbReference>
<evidence type="ECO:0000256" key="1">
    <source>
        <dbReference type="ARBA" id="ARBA00004141"/>
    </source>
</evidence>
<accession>A0AAN7TUH0</accession>
<proteinExistence type="inferred from homology"/>
<sequence length="138" mass="16130">MSHHHHHQHQASLLVAYLLLIFLGFFGVHRFYVGRTVSGIIYLLTGGIFGIGYIVDFFLLPSLVCHYNNKHHDDHTVIISPTPIVYQSGSQQYAPYQPQPYYAQQPIQPQQQQYYQQPYQPQQYQPQPYQPNSPQYQP</sequence>
<evidence type="ECO:0000256" key="6">
    <source>
        <dbReference type="SAM" id="MobiDB-lite"/>
    </source>
</evidence>
<organism evidence="9 10">
    <name type="scientific">Dictyostelium firmibasis</name>
    <dbReference type="NCBI Taxonomy" id="79012"/>
    <lineage>
        <taxon>Eukaryota</taxon>
        <taxon>Amoebozoa</taxon>
        <taxon>Evosea</taxon>
        <taxon>Eumycetozoa</taxon>
        <taxon>Dictyostelia</taxon>
        <taxon>Dictyosteliales</taxon>
        <taxon>Dictyosteliaceae</taxon>
        <taxon>Dictyostelium</taxon>
    </lineage>
</organism>
<dbReference type="EMBL" id="JAVFKY010000002">
    <property type="protein sequence ID" value="KAK5579999.1"/>
    <property type="molecule type" value="Genomic_DNA"/>
</dbReference>
<name>A0AAN7TUH0_9MYCE</name>
<dbReference type="GO" id="GO:0016020">
    <property type="term" value="C:membrane"/>
    <property type="evidence" value="ECO:0007669"/>
    <property type="project" value="UniProtKB-SubCell"/>
</dbReference>
<feature type="domain" description="TM2" evidence="8">
    <location>
        <begin position="11"/>
        <end position="58"/>
    </location>
</feature>